<dbReference type="AlphaFoldDB" id="G7E178"/>
<dbReference type="Proteomes" id="UP000009131">
    <property type="component" value="Unassembled WGS sequence"/>
</dbReference>
<evidence type="ECO:0000313" key="2">
    <source>
        <dbReference type="EMBL" id="GAA96588.1"/>
    </source>
</evidence>
<comment type="caution">
    <text evidence="2">The sequence shown here is derived from an EMBL/GenBank/DDBJ whole genome shotgun (WGS) entry which is preliminary data.</text>
</comment>
<feature type="chain" id="PRO_5009955644" evidence="1">
    <location>
        <begin position="18"/>
        <end position="152"/>
    </location>
</feature>
<gene>
    <name evidence="2" type="primary">Mo03258</name>
    <name evidence="2" type="ORF">E5Q_03258</name>
</gene>
<reference evidence="2 3" key="2">
    <citation type="journal article" date="2012" name="Open Biol.">
        <title>Characteristics of nucleosomes and linker DNA regions on the genome of the basidiomycete Mixia osmundae revealed by mono- and dinucleosome mapping.</title>
        <authorList>
            <person name="Nishida H."/>
            <person name="Kondo S."/>
            <person name="Matsumoto T."/>
            <person name="Suzuki Y."/>
            <person name="Yoshikawa H."/>
            <person name="Taylor T.D."/>
            <person name="Sugiyama J."/>
        </authorList>
    </citation>
    <scope>NUCLEOTIDE SEQUENCE [LARGE SCALE GENOMIC DNA]</scope>
    <source>
        <strain evidence="3">CBS 9802 / IAM 14324 / JCM 22182 / KY 12970</strain>
    </source>
</reference>
<evidence type="ECO:0000256" key="1">
    <source>
        <dbReference type="SAM" id="SignalP"/>
    </source>
</evidence>
<evidence type="ECO:0000313" key="3">
    <source>
        <dbReference type="Proteomes" id="UP000009131"/>
    </source>
</evidence>
<proteinExistence type="predicted"/>
<accession>G7E178</accession>
<reference evidence="2 3" key="1">
    <citation type="journal article" date="2011" name="J. Gen. Appl. Microbiol.">
        <title>Draft genome sequencing of the enigmatic basidiomycete Mixia osmundae.</title>
        <authorList>
            <person name="Nishida H."/>
            <person name="Nagatsuka Y."/>
            <person name="Sugiyama J."/>
        </authorList>
    </citation>
    <scope>NUCLEOTIDE SEQUENCE [LARGE SCALE GENOMIC DNA]</scope>
    <source>
        <strain evidence="3">CBS 9802 / IAM 14324 / JCM 22182 / KY 12970</strain>
    </source>
</reference>
<keyword evidence="3" id="KW-1185">Reference proteome</keyword>
<dbReference type="EMBL" id="BABT02000102">
    <property type="protein sequence ID" value="GAA96588.1"/>
    <property type="molecule type" value="Genomic_DNA"/>
</dbReference>
<protein>
    <submittedName>
        <fullName evidence="2">Uncharacterized protein</fullName>
    </submittedName>
</protein>
<organism evidence="2 3">
    <name type="scientific">Mixia osmundae (strain CBS 9802 / IAM 14324 / JCM 22182 / KY 12970)</name>
    <dbReference type="NCBI Taxonomy" id="764103"/>
    <lineage>
        <taxon>Eukaryota</taxon>
        <taxon>Fungi</taxon>
        <taxon>Dikarya</taxon>
        <taxon>Basidiomycota</taxon>
        <taxon>Pucciniomycotina</taxon>
        <taxon>Mixiomycetes</taxon>
        <taxon>Mixiales</taxon>
        <taxon>Mixiaceae</taxon>
        <taxon>Mixia</taxon>
    </lineage>
</organism>
<keyword evidence="1" id="KW-0732">Signal</keyword>
<dbReference type="InParanoid" id="G7E178"/>
<feature type="signal peptide" evidence="1">
    <location>
        <begin position="1"/>
        <end position="17"/>
    </location>
</feature>
<dbReference type="RefSeq" id="XP_014567370.1">
    <property type="nucleotide sequence ID" value="XM_014711884.1"/>
</dbReference>
<name>G7E178_MIXOS</name>
<sequence>MIFTTLSVLSLAAASLAGGVVSPDPTGQIRCQITWTPVGQPSFVEAQITLTKDGAYAAEGGQGLSRMTVAAPTGMGIPITFTPAVSAVGPKNIIMYTLSSAKAEIDFTLFWDGDSIVKYDFTKGMFGGKDAKGTAFGLGCLGVSVPNLAGRT</sequence>
<dbReference type="HOGENOM" id="CLU_1722812_0_0_1"/>